<dbReference type="OrthoDB" id="1933061at2"/>
<keyword evidence="1" id="KW-1133">Transmembrane helix</keyword>
<dbReference type="EMBL" id="CYXO01000013">
    <property type="protein sequence ID" value="CUN14373.1"/>
    <property type="molecule type" value="Genomic_DNA"/>
</dbReference>
<name>A0A173UH43_9FIRM</name>
<gene>
    <name evidence="2" type="ORF">ERS852573_02128</name>
</gene>
<evidence type="ECO:0000313" key="2">
    <source>
        <dbReference type="EMBL" id="CUN14373.1"/>
    </source>
</evidence>
<protein>
    <submittedName>
        <fullName evidence="2">Uncharacterized protein</fullName>
    </submittedName>
</protein>
<reference evidence="2 3" key="1">
    <citation type="submission" date="2015-09" db="EMBL/GenBank/DDBJ databases">
        <authorList>
            <consortium name="Pathogen Informatics"/>
        </authorList>
    </citation>
    <scope>NUCLEOTIDE SEQUENCE [LARGE SCALE GENOMIC DNA]</scope>
    <source>
        <strain evidence="2 3">2789STDY5834961</strain>
    </source>
</reference>
<keyword evidence="1" id="KW-0472">Membrane</keyword>
<organism evidence="2 3">
    <name type="scientific">Dorea longicatena</name>
    <dbReference type="NCBI Taxonomy" id="88431"/>
    <lineage>
        <taxon>Bacteria</taxon>
        <taxon>Bacillati</taxon>
        <taxon>Bacillota</taxon>
        <taxon>Clostridia</taxon>
        <taxon>Lachnospirales</taxon>
        <taxon>Lachnospiraceae</taxon>
        <taxon>Dorea</taxon>
    </lineage>
</organism>
<evidence type="ECO:0000256" key="1">
    <source>
        <dbReference type="SAM" id="Phobius"/>
    </source>
</evidence>
<accession>A0A173UH43</accession>
<proteinExistence type="predicted"/>
<evidence type="ECO:0000313" key="3">
    <source>
        <dbReference type="Proteomes" id="UP000095597"/>
    </source>
</evidence>
<dbReference type="Proteomes" id="UP000095597">
    <property type="component" value="Unassembled WGS sequence"/>
</dbReference>
<dbReference type="AlphaFoldDB" id="A0A173UH43"/>
<keyword evidence="1" id="KW-0812">Transmembrane</keyword>
<dbReference type="RefSeq" id="WP_055214693.1">
    <property type="nucleotide sequence ID" value="NZ_CYXO01000013.1"/>
</dbReference>
<feature type="transmembrane region" description="Helical" evidence="1">
    <location>
        <begin position="13"/>
        <end position="33"/>
    </location>
</feature>
<sequence>MIANNDEAKRSKIWTVVTAVTSVLIVIIAIFLLMKMFTGNPLEGSWTDEDGNMDLKIGRDGQMTVILPASGDGEETQIPMTYTLSKESKTISIQEDDNKIQEIAEKSNGQYTEETLKNAVQSIGTTFEYSIDGGTMTLTEREYGEQMMFNKK</sequence>